<dbReference type="EMBL" id="JAOQAV010000031">
    <property type="protein sequence ID" value="KAJ4183096.1"/>
    <property type="molecule type" value="Genomic_DNA"/>
</dbReference>
<organism evidence="1 2">
    <name type="scientific">Fusarium falciforme</name>
    <dbReference type="NCBI Taxonomy" id="195108"/>
    <lineage>
        <taxon>Eukaryota</taxon>
        <taxon>Fungi</taxon>
        <taxon>Dikarya</taxon>
        <taxon>Ascomycota</taxon>
        <taxon>Pezizomycotina</taxon>
        <taxon>Sordariomycetes</taxon>
        <taxon>Hypocreomycetidae</taxon>
        <taxon>Hypocreales</taxon>
        <taxon>Nectriaceae</taxon>
        <taxon>Fusarium</taxon>
        <taxon>Fusarium solani species complex</taxon>
    </lineage>
</organism>
<comment type="caution">
    <text evidence="1">The sequence shown here is derived from an EMBL/GenBank/DDBJ whole genome shotgun (WGS) entry which is preliminary data.</text>
</comment>
<reference evidence="1" key="1">
    <citation type="submission" date="2022-09" db="EMBL/GenBank/DDBJ databases">
        <title>Fusarium specimens isolated from Avocado Roots.</title>
        <authorList>
            <person name="Stajich J."/>
            <person name="Roper C."/>
            <person name="Heimlech-Rivalta G."/>
        </authorList>
    </citation>
    <scope>NUCLEOTIDE SEQUENCE</scope>
    <source>
        <strain evidence="1">A02</strain>
    </source>
</reference>
<name>A0A9W8R0Q0_9HYPO</name>
<accession>A0A9W8R0Q0</accession>
<gene>
    <name evidence="1" type="ORF">NW755_009945</name>
</gene>
<evidence type="ECO:0000313" key="1">
    <source>
        <dbReference type="EMBL" id="KAJ4183096.1"/>
    </source>
</evidence>
<proteinExistence type="predicted"/>
<protein>
    <submittedName>
        <fullName evidence="1">Uncharacterized protein</fullName>
    </submittedName>
</protein>
<dbReference type="Proteomes" id="UP001152087">
    <property type="component" value="Unassembled WGS sequence"/>
</dbReference>
<keyword evidence="2" id="KW-1185">Reference proteome</keyword>
<dbReference type="AlphaFoldDB" id="A0A9W8R0Q0"/>
<sequence>MSNAVKTLEDFFDSQRIKLIPEGFHIDSIPDQTLQRVEDWLECDDEGSTFIWLQGPPKLAEDHQNKMSILAAKIIELAWEVKLRDDTLVSYFCSINRQDPREGNPSREAEGVVSLVYALLHQVLAAIHSFPSTDSSSQSRLIALEKRISGLDGTVRTLNEALSAFDEAAQLLTPDTVCVIDGLHWLDGRDTDDQLCELVRLLRKTGFMVLFTTSGRSGALLEQMDPEDCVEMDEE</sequence>
<evidence type="ECO:0000313" key="2">
    <source>
        <dbReference type="Proteomes" id="UP001152087"/>
    </source>
</evidence>